<keyword evidence="3" id="KW-0813">Transport</keyword>
<dbReference type="InterPro" id="IPR037682">
    <property type="entry name" value="TonB_C"/>
</dbReference>
<dbReference type="PANTHER" id="PTHR33446:SF2">
    <property type="entry name" value="PROTEIN TONB"/>
    <property type="match status" value="1"/>
</dbReference>
<keyword evidence="6" id="KW-0812">Transmembrane</keyword>
<dbReference type="PANTHER" id="PTHR33446">
    <property type="entry name" value="PROTEIN TONB-RELATED"/>
    <property type="match status" value="1"/>
</dbReference>
<name>A0ABS0I0A6_9BACT</name>
<keyword evidence="10" id="KW-0732">Signal</keyword>
<keyword evidence="9" id="KW-0472">Membrane</keyword>
<feature type="chain" id="PRO_5046308222" evidence="10">
    <location>
        <begin position="23"/>
        <end position="274"/>
    </location>
</feature>
<dbReference type="Gene3D" id="2.20.110.10">
    <property type="entry name" value="Histone H3 K4-specific methyltransferase SET7/9 N-terminal domain"/>
    <property type="match status" value="1"/>
</dbReference>
<keyword evidence="7" id="KW-0653">Protein transport</keyword>
<evidence type="ECO:0000313" key="13">
    <source>
        <dbReference type="Proteomes" id="UP000618931"/>
    </source>
</evidence>
<keyword evidence="8" id="KW-1133">Transmembrane helix</keyword>
<comment type="subcellular location">
    <subcellularLocation>
        <location evidence="1">Cell inner membrane</location>
        <topology evidence="1">Single-pass membrane protein</topology>
        <orientation evidence="1">Periplasmic side</orientation>
    </subcellularLocation>
</comment>
<feature type="domain" description="TonB C-terminal" evidence="11">
    <location>
        <begin position="173"/>
        <end position="274"/>
    </location>
</feature>
<evidence type="ECO:0000259" key="11">
    <source>
        <dbReference type="PROSITE" id="PS52015"/>
    </source>
</evidence>
<dbReference type="InterPro" id="IPR006260">
    <property type="entry name" value="TonB/TolA_C"/>
</dbReference>
<organism evidence="12 13">
    <name type="scientific">Hymenobacter ruricola</name>
    <dbReference type="NCBI Taxonomy" id="2791023"/>
    <lineage>
        <taxon>Bacteria</taxon>
        <taxon>Pseudomonadati</taxon>
        <taxon>Bacteroidota</taxon>
        <taxon>Cytophagia</taxon>
        <taxon>Cytophagales</taxon>
        <taxon>Hymenobacteraceae</taxon>
        <taxon>Hymenobacter</taxon>
    </lineage>
</organism>
<evidence type="ECO:0000256" key="6">
    <source>
        <dbReference type="ARBA" id="ARBA00022692"/>
    </source>
</evidence>
<keyword evidence="4" id="KW-1003">Cell membrane</keyword>
<dbReference type="Pfam" id="PF07661">
    <property type="entry name" value="MORN_2"/>
    <property type="match status" value="1"/>
</dbReference>
<evidence type="ECO:0000256" key="5">
    <source>
        <dbReference type="ARBA" id="ARBA00022519"/>
    </source>
</evidence>
<accession>A0ABS0I0A6</accession>
<proteinExistence type="inferred from homology"/>
<dbReference type="Pfam" id="PF03544">
    <property type="entry name" value="TonB_C"/>
    <property type="match status" value="1"/>
</dbReference>
<dbReference type="EMBL" id="JADQDM010000002">
    <property type="protein sequence ID" value="MBF9220389.1"/>
    <property type="molecule type" value="Genomic_DNA"/>
</dbReference>
<evidence type="ECO:0000256" key="4">
    <source>
        <dbReference type="ARBA" id="ARBA00022475"/>
    </source>
</evidence>
<comment type="caution">
    <text evidence="12">The sequence shown here is derived from an EMBL/GenBank/DDBJ whole genome shotgun (WGS) entry which is preliminary data.</text>
</comment>
<evidence type="ECO:0000256" key="2">
    <source>
        <dbReference type="ARBA" id="ARBA00006555"/>
    </source>
</evidence>
<dbReference type="Proteomes" id="UP000618931">
    <property type="component" value="Unassembled WGS sequence"/>
</dbReference>
<evidence type="ECO:0000256" key="7">
    <source>
        <dbReference type="ARBA" id="ARBA00022927"/>
    </source>
</evidence>
<feature type="signal peptide" evidence="10">
    <location>
        <begin position="1"/>
        <end position="22"/>
    </location>
</feature>
<evidence type="ECO:0000256" key="10">
    <source>
        <dbReference type="SAM" id="SignalP"/>
    </source>
</evidence>
<comment type="similarity">
    <text evidence="2">Belongs to the TonB family.</text>
</comment>
<evidence type="ECO:0000256" key="1">
    <source>
        <dbReference type="ARBA" id="ARBA00004383"/>
    </source>
</evidence>
<evidence type="ECO:0000313" key="12">
    <source>
        <dbReference type="EMBL" id="MBF9220389.1"/>
    </source>
</evidence>
<dbReference type="SUPFAM" id="SSF82185">
    <property type="entry name" value="Histone H3 K4-specific methyltransferase SET7/9 N-terminal domain"/>
    <property type="match status" value="1"/>
</dbReference>
<evidence type="ECO:0000256" key="9">
    <source>
        <dbReference type="ARBA" id="ARBA00023136"/>
    </source>
</evidence>
<dbReference type="RefSeq" id="WP_196291848.1">
    <property type="nucleotide sequence ID" value="NZ_JADQDM010000002.1"/>
</dbReference>
<sequence length="274" mass="29848">MKTYCRLLLAATLLGRATASLGQDQPASPAAAPAARPVEIVYFDANRHKLPTEAGAVERRETTYRDTVSGTVKTFYLPSGKLKSFAPYAHIRRGLRHGTFSQYYESGQLRYQATFQGGKIVGDLVTYYPDGTLKRRDKFAPGQPATGECFGPDGQPVPYYSYEQMPVYPEGAGDQAAVARAVQLNTRYPAAALRQHVFGSVKVKFVVDKNGHVQHVEPIKPAENAVPATLTAAYAALQQAAAEAVRQLKPFTPGRQDGEPVAVSFTVPVTFRIQ</sequence>
<dbReference type="SUPFAM" id="SSF74653">
    <property type="entry name" value="TolA/TonB C-terminal domain"/>
    <property type="match status" value="1"/>
</dbReference>
<evidence type="ECO:0000256" key="3">
    <source>
        <dbReference type="ARBA" id="ARBA00022448"/>
    </source>
</evidence>
<protein>
    <submittedName>
        <fullName evidence="12">TonB family protein</fullName>
    </submittedName>
</protein>
<dbReference type="InterPro" id="IPR011652">
    <property type="entry name" value="MORN_2"/>
</dbReference>
<gene>
    <name evidence="12" type="ORF">I2H31_04670</name>
</gene>
<keyword evidence="13" id="KW-1185">Reference proteome</keyword>
<dbReference type="InterPro" id="IPR051045">
    <property type="entry name" value="TonB-dependent_transducer"/>
</dbReference>
<reference evidence="12 13" key="1">
    <citation type="submission" date="2020-11" db="EMBL/GenBank/DDBJ databases">
        <authorList>
            <person name="Kim M.K."/>
        </authorList>
    </citation>
    <scope>NUCLEOTIDE SEQUENCE [LARGE SCALE GENOMIC DNA]</scope>
    <source>
        <strain evidence="12 13">BT662</strain>
    </source>
</reference>
<keyword evidence="5" id="KW-0997">Cell inner membrane</keyword>
<dbReference type="PROSITE" id="PS52015">
    <property type="entry name" value="TONB_CTD"/>
    <property type="match status" value="1"/>
</dbReference>
<dbReference type="Gene3D" id="3.30.1150.10">
    <property type="match status" value="1"/>
</dbReference>
<evidence type="ECO:0000256" key="8">
    <source>
        <dbReference type="ARBA" id="ARBA00022989"/>
    </source>
</evidence>
<dbReference type="NCBIfam" id="TIGR01352">
    <property type="entry name" value="tonB_Cterm"/>
    <property type="match status" value="1"/>
</dbReference>